<protein>
    <submittedName>
        <fullName evidence="1">CLUMA_CG006829, isoform A</fullName>
    </submittedName>
</protein>
<accession>A0A1J1I359</accession>
<proteinExistence type="predicted"/>
<keyword evidence="2" id="KW-1185">Reference proteome</keyword>
<organism evidence="1 2">
    <name type="scientific">Clunio marinus</name>
    <dbReference type="NCBI Taxonomy" id="568069"/>
    <lineage>
        <taxon>Eukaryota</taxon>
        <taxon>Metazoa</taxon>
        <taxon>Ecdysozoa</taxon>
        <taxon>Arthropoda</taxon>
        <taxon>Hexapoda</taxon>
        <taxon>Insecta</taxon>
        <taxon>Pterygota</taxon>
        <taxon>Neoptera</taxon>
        <taxon>Endopterygota</taxon>
        <taxon>Diptera</taxon>
        <taxon>Nematocera</taxon>
        <taxon>Chironomoidea</taxon>
        <taxon>Chironomidae</taxon>
        <taxon>Clunio</taxon>
    </lineage>
</organism>
<sequence>MIDDQQITIEGNEFHSPAAIKSILNLLLFDETAVDDVADVPVNDDNDLGDLLLFVELLPLKLCVKLCRLKSQLRRKTFPQEQ</sequence>
<name>A0A1J1I359_9DIPT</name>
<dbReference type="Proteomes" id="UP000183832">
    <property type="component" value="Unassembled WGS sequence"/>
</dbReference>
<reference evidence="1 2" key="1">
    <citation type="submission" date="2015-04" db="EMBL/GenBank/DDBJ databases">
        <authorList>
            <person name="Syromyatnikov M.Y."/>
            <person name="Popov V.N."/>
        </authorList>
    </citation>
    <scope>NUCLEOTIDE SEQUENCE [LARGE SCALE GENOMIC DNA]</scope>
</reference>
<gene>
    <name evidence="1" type="ORF">CLUMA_CG006829</name>
</gene>
<dbReference type="EMBL" id="CVRI01000037">
    <property type="protein sequence ID" value="CRK93286.1"/>
    <property type="molecule type" value="Genomic_DNA"/>
</dbReference>
<dbReference type="AlphaFoldDB" id="A0A1J1I359"/>
<evidence type="ECO:0000313" key="2">
    <source>
        <dbReference type="Proteomes" id="UP000183832"/>
    </source>
</evidence>
<evidence type="ECO:0000313" key="1">
    <source>
        <dbReference type="EMBL" id="CRK93286.1"/>
    </source>
</evidence>